<evidence type="ECO:0000313" key="2">
    <source>
        <dbReference type="Proteomes" id="UP001081283"/>
    </source>
</evidence>
<accession>A0ABT3Y9R7</accession>
<organism evidence="1 2">
    <name type="scientific">Hoeflea ulvae</name>
    <dbReference type="NCBI Taxonomy" id="2983764"/>
    <lineage>
        <taxon>Bacteria</taxon>
        <taxon>Pseudomonadati</taxon>
        <taxon>Pseudomonadota</taxon>
        <taxon>Alphaproteobacteria</taxon>
        <taxon>Hyphomicrobiales</taxon>
        <taxon>Rhizobiaceae</taxon>
        <taxon>Hoeflea</taxon>
    </lineage>
</organism>
<dbReference type="PANTHER" id="PTHR13887">
    <property type="entry name" value="GLUTATHIONE S-TRANSFERASE KAPPA"/>
    <property type="match status" value="1"/>
</dbReference>
<dbReference type="CDD" id="cd03025">
    <property type="entry name" value="DsbA_FrnE_like"/>
    <property type="match status" value="1"/>
</dbReference>
<sequence length="218" mass="23122">MTQQSMTKTLTLQYLFDPLCGWCYGASATVAELAKHPSIELQPLATGLFSGRGARSMEGFAAQAWQADQRIAQLSGRAFSEAYRRDVLGAKGAMLDSSIATRAVTAVSMEAPERVIEALKTIQEARYVGGKDITSATVVAELLRGLGLIQSAALVIEPDEALLRLLEERTAEAHATMAKFHVQGVPALIVGTGDARQPMNASALYSGTQPMLAALGLA</sequence>
<dbReference type="RefSeq" id="WP_267610602.1">
    <property type="nucleotide sequence ID" value="NZ_JAOVZQ010000001.1"/>
</dbReference>
<proteinExistence type="predicted"/>
<dbReference type="Gene3D" id="3.40.30.10">
    <property type="entry name" value="Glutaredoxin"/>
    <property type="match status" value="1"/>
</dbReference>
<dbReference type="PANTHER" id="PTHR13887:SF51">
    <property type="entry name" value="DSBA FAMILY PROTEIN"/>
    <property type="match status" value="1"/>
</dbReference>
<dbReference type="Proteomes" id="UP001081283">
    <property type="component" value="Unassembled WGS sequence"/>
</dbReference>
<dbReference type="InterPro" id="IPR036249">
    <property type="entry name" value="Thioredoxin-like_sf"/>
</dbReference>
<dbReference type="SUPFAM" id="SSF52833">
    <property type="entry name" value="Thioredoxin-like"/>
    <property type="match status" value="1"/>
</dbReference>
<comment type="caution">
    <text evidence="1">The sequence shown here is derived from an EMBL/GenBank/DDBJ whole genome shotgun (WGS) entry which is preliminary data.</text>
</comment>
<protein>
    <submittedName>
        <fullName evidence="1">DsbA family protein</fullName>
    </submittedName>
</protein>
<keyword evidence="2" id="KW-1185">Reference proteome</keyword>
<evidence type="ECO:0000313" key="1">
    <source>
        <dbReference type="EMBL" id="MCY0092631.1"/>
    </source>
</evidence>
<dbReference type="EMBL" id="JAOVZQ010000001">
    <property type="protein sequence ID" value="MCY0092631.1"/>
    <property type="molecule type" value="Genomic_DNA"/>
</dbReference>
<name>A0ABT3Y9R7_9HYPH</name>
<gene>
    <name evidence="1" type="ORF">OEG82_01015</name>
</gene>
<reference evidence="1" key="1">
    <citation type="submission" date="2022-10" db="EMBL/GenBank/DDBJ databases">
        <title>Hoeflea sp. J2-29, isolated from marine algae.</title>
        <authorList>
            <person name="Kristyanto S."/>
            <person name="Kim J.M."/>
            <person name="Jeon C.O."/>
        </authorList>
    </citation>
    <scope>NUCLEOTIDE SEQUENCE</scope>
    <source>
        <strain evidence="1">J2-29</strain>
    </source>
</reference>